<dbReference type="InterPro" id="IPR005177">
    <property type="entry name" value="Kinase-pyrophosphorylase"/>
</dbReference>
<evidence type="ECO:0000313" key="5">
    <source>
        <dbReference type="EMBL" id="AGB41783.1"/>
    </source>
</evidence>
<evidence type="ECO:0000256" key="3">
    <source>
        <dbReference type="ARBA" id="ARBA00022741"/>
    </source>
</evidence>
<dbReference type="Pfam" id="PF03618">
    <property type="entry name" value="Kinase-PPPase"/>
    <property type="match status" value="1"/>
</dbReference>
<keyword evidence="4" id="KW-0418">Kinase</keyword>
<keyword evidence="2" id="KW-0808">Transferase</keyword>
<proteinExistence type="predicted"/>
<dbReference type="PANTHER" id="PTHR31756:SF3">
    <property type="entry name" value="PYRUVATE, PHOSPHATE DIKINASE REGULATORY PROTEIN 1, CHLOROPLASTIC"/>
    <property type="match status" value="1"/>
</dbReference>
<accession>L0KCK3</accession>
<evidence type="ECO:0008006" key="7">
    <source>
        <dbReference type="Google" id="ProtNLM"/>
    </source>
</evidence>
<sequence>MHNGDFIVFLISDFTGKTAETVINSVSIQFDMGHIETKKFNNVSTISRLTEIINQAKEEKKVILAYTLVLPELCDYLENQANKYDIPTMDILGPFMNQFSQILNQQPQLEVGLSYNLDHGVMEKMKCIDFNSRCDDGKDLNKLKKADIILIGVSRTSKTPVSMYLANQNYKVATISLAPEVSLPQELHEVNSNKIVGLTIKAGSLQKIRQHRLDLMEFDSKSGYTKIKRIKEELNYAQEIMDDIGCKRIDVTNVAVEDIANQIIAKF</sequence>
<organism evidence="5 6">
    <name type="scientific">Halobacteroides halobius (strain ATCC 35273 / DSM 5150 / MD-1)</name>
    <dbReference type="NCBI Taxonomy" id="748449"/>
    <lineage>
        <taxon>Bacteria</taxon>
        <taxon>Bacillati</taxon>
        <taxon>Bacillota</taxon>
        <taxon>Clostridia</taxon>
        <taxon>Halanaerobiales</taxon>
        <taxon>Halobacteroidaceae</taxon>
        <taxon>Halobacteroides</taxon>
    </lineage>
</organism>
<evidence type="ECO:0000313" key="6">
    <source>
        <dbReference type="Proteomes" id="UP000010880"/>
    </source>
</evidence>
<evidence type="ECO:0000256" key="2">
    <source>
        <dbReference type="ARBA" id="ARBA00022679"/>
    </source>
</evidence>
<dbReference type="STRING" id="748449.Halha_1872"/>
<keyword evidence="6" id="KW-1185">Reference proteome</keyword>
<keyword evidence="1" id="KW-0723">Serine/threonine-protein kinase</keyword>
<dbReference type="PATRIC" id="fig|748449.3.peg.1802"/>
<dbReference type="Proteomes" id="UP000010880">
    <property type="component" value="Chromosome"/>
</dbReference>
<evidence type="ECO:0000256" key="4">
    <source>
        <dbReference type="ARBA" id="ARBA00022777"/>
    </source>
</evidence>
<dbReference type="GO" id="GO:0004674">
    <property type="term" value="F:protein serine/threonine kinase activity"/>
    <property type="evidence" value="ECO:0007669"/>
    <property type="project" value="UniProtKB-KW"/>
</dbReference>
<dbReference type="KEGG" id="hhl:Halha_1872"/>
<dbReference type="RefSeq" id="WP_015327499.1">
    <property type="nucleotide sequence ID" value="NC_019978.1"/>
</dbReference>
<dbReference type="NCBIfam" id="NF003742">
    <property type="entry name" value="PRK05339.1"/>
    <property type="match status" value="1"/>
</dbReference>
<dbReference type="AlphaFoldDB" id="L0KCK3"/>
<name>L0KCK3_HALHC</name>
<gene>
    <name evidence="5" type="ordered locus">Halha_1872</name>
</gene>
<evidence type="ECO:0000256" key="1">
    <source>
        <dbReference type="ARBA" id="ARBA00022527"/>
    </source>
</evidence>
<dbReference type="PANTHER" id="PTHR31756">
    <property type="entry name" value="PYRUVATE, PHOSPHATE DIKINASE REGULATORY PROTEIN 1, CHLOROPLASTIC"/>
    <property type="match status" value="1"/>
</dbReference>
<reference evidence="6" key="1">
    <citation type="submission" date="2012-02" db="EMBL/GenBank/DDBJ databases">
        <title>The complete genome of Halobacteroides halobius DSM 5150.</title>
        <authorList>
            <person name="Lucas S."/>
            <person name="Copeland A."/>
            <person name="Lapidus A."/>
            <person name="Glavina del Rio T."/>
            <person name="Dalin E."/>
            <person name="Tice H."/>
            <person name="Bruce D."/>
            <person name="Goodwin L."/>
            <person name="Pitluck S."/>
            <person name="Peters L."/>
            <person name="Mikhailova N."/>
            <person name="Gu W."/>
            <person name="Kyrpides N."/>
            <person name="Mavromatis K."/>
            <person name="Ivanova N."/>
            <person name="Brettin T."/>
            <person name="Detter J.C."/>
            <person name="Han C."/>
            <person name="Larimer F."/>
            <person name="Land M."/>
            <person name="Hauser L."/>
            <person name="Markowitz V."/>
            <person name="Cheng J.-F."/>
            <person name="Hugenholtz P."/>
            <person name="Woyke T."/>
            <person name="Wu D."/>
            <person name="Tindall B."/>
            <person name="Pomrenke H."/>
            <person name="Brambilla E."/>
            <person name="Klenk H.-P."/>
            <person name="Eisen J.A."/>
        </authorList>
    </citation>
    <scope>NUCLEOTIDE SEQUENCE [LARGE SCALE GENOMIC DNA]</scope>
    <source>
        <strain evidence="6">ATCC 35273 / DSM 5150 / MD-1</strain>
    </source>
</reference>
<dbReference type="GO" id="GO:0005524">
    <property type="term" value="F:ATP binding"/>
    <property type="evidence" value="ECO:0007669"/>
    <property type="project" value="InterPro"/>
</dbReference>
<dbReference type="eggNOG" id="COG1806">
    <property type="taxonomic scope" value="Bacteria"/>
</dbReference>
<keyword evidence="3" id="KW-0547">Nucleotide-binding</keyword>
<dbReference type="EMBL" id="CP003359">
    <property type="protein sequence ID" value="AGB41783.1"/>
    <property type="molecule type" value="Genomic_DNA"/>
</dbReference>
<dbReference type="HOGENOM" id="CLU_046206_2_1_9"/>
<protein>
    <recommendedName>
        <fullName evidence="7">Pyruvate, phosphate dikinase regulatory protein</fullName>
    </recommendedName>
</protein>